<reference evidence="2 3" key="1">
    <citation type="journal article" date="2023" name="Elife">
        <title>Identification of key yeast species and microbe-microbe interactions impacting larval growth of Drosophila in the wild.</title>
        <authorList>
            <person name="Mure A."/>
            <person name="Sugiura Y."/>
            <person name="Maeda R."/>
            <person name="Honda K."/>
            <person name="Sakurai N."/>
            <person name="Takahashi Y."/>
            <person name="Watada M."/>
            <person name="Katoh T."/>
            <person name="Gotoh A."/>
            <person name="Gotoh Y."/>
            <person name="Taniguchi I."/>
            <person name="Nakamura K."/>
            <person name="Hayashi T."/>
            <person name="Katayama T."/>
            <person name="Uemura T."/>
            <person name="Hattori Y."/>
        </authorList>
    </citation>
    <scope>NUCLEOTIDE SEQUENCE [LARGE SCALE GENOMIC DNA]</scope>
    <source>
        <strain evidence="2 3">KH-74</strain>
    </source>
</reference>
<comment type="caution">
    <text evidence="2">The sequence shown here is derived from an EMBL/GenBank/DDBJ whole genome shotgun (WGS) entry which is preliminary data.</text>
</comment>
<name>A0AAV5RY70_MAUHU</name>
<dbReference type="InterPro" id="IPR019357">
    <property type="entry name" value="SCOC"/>
</dbReference>
<evidence type="ECO:0000313" key="3">
    <source>
        <dbReference type="Proteomes" id="UP001377567"/>
    </source>
</evidence>
<accession>A0AAV5RY70</accession>
<dbReference type="EMBL" id="BTGD01000006">
    <property type="protein sequence ID" value="GMM56022.1"/>
    <property type="molecule type" value="Genomic_DNA"/>
</dbReference>
<evidence type="ECO:0000256" key="1">
    <source>
        <dbReference type="SAM" id="MobiDB-lite"/>
    </source>
</evidence>
<gene>
    <name evidence="2" type="ORF">DAKH74_026380</name>
</gene>
<proteinExistence type="predicted"/>
<dbReference type="Pfam" id="PF10224">
    <property type="entry name" value="DUF2205"/>
    <property type="match status" value="1"/>
</dbReference>
<dbReference type="AlphaFoldDB" id="A0AAV5RY70"/>
<dbReference type="Proteomes" id="UP001377567">
    <property type="component" value="Unassembled WGS sequence"/>
</dbReference>
<evidence type="ECO:0000313" key="2">
    <source>
        <dbReference type="EMBL" id="GMM56022.1"/>
    </source>
</evidence>
<keyword evidence="3" id="KW-1185">Reference proteome</keyword>
<dbReference type="Gene3D" id="1.20.5.170">
    <property type="match status" value="1"/>
</dbReference>
<organism evidence="2 3">
    <name type="scientific">Maudiozyma humilis</name>
    <name type="common">Sour dough yeast</name>
    <name type="synonym">Kazachstania humilis</name>
    <dbReference type="NCBI Taxonomy" id="51915"/>
    <lineage>
        <taxon>Eukaryota</taxon>
        <taxon>Fungi</taxon>
        <taxon>Dikarya</taxon>
        <taxon>Ascomycota</taxon>
        <taxon>Saccharomycotina</taxon>
        <taxon>Saccharomycetes</taxon>
        <taxon>Saccharomycetales</taxon>
        <taxon>Saccharomycetaceae</taxon>
        <taxon>Maudiozyma</taxon>
    </lineage>
</organism>
<sequence>MSSETTDSNDIKKEQNVDPDTSMTSSEHEQSLILSQDQKRLNETKLLRDTLDLLWEKTLEQRKVCEQLQQENEYLHDYIDNLMSSSNVLDK</sequence>
<feature type="region of interest" description="Disordered" evidence="1">
    <location>
        <begin position="1"/>
        <end position="39"/>
    </location>
</feature>
<protein>
    <submittedName>
        <fullName evidence="2">Slo1 protein</fullName>
    </submittedName>
</protein>